<evidence type="ECO:0008006" key="5">
    <source>
        <dbReference type="Google" id="ProtNLM"/>
    </source>
</evidence>
<feature type="chain" id="PRO_5023050774" description="MalT-like TPR region domain-containing protein" evidence="2">
    <location>
        <begin position="22"/>
        <end position="235"/>
    </location>
</feature>
<dbReference type="Gene3D" id="1.25.40.10">
    <property type="entry name" value="Tetratricopeptide repeat domain"/>
    <property type="match status" value="1"/>
</dbReference>
<reference evidence="3 4" key="1">
    <citation type="submission" date="2019-08" db="EMBL/GenBank/DDBJ databases">
        <title>100 year-old enigma solved: identification of Planctomyces bekefii, the type genus and species of the phylum Planctomycetes.</title>
        <authorList>
            <person name="Svetlana D.N."/>
            <person name="Overmann J."/>
        </authorList>
    </citation>
    <scope>NUCLEOTIDE SEQUENCE [LARGE SCALE GENOMIC DNA]</scope>
    <source>
        <strain evidence="3">Phe10_nw2017</strain>
    </source>
</reference>
<evidence type="ECO:0000256" key="1">
    <source>
        <dbReference type="SAM" id="Coils"/>
    </source>
</evidence>
<accession>A0A5C6M3Q3</accession>
<protein>
    <recommendedName>
        <fullName evidence="5">MalT-like TPR region domain-containing protein</fullName>
    </recommendedName>
</protein>
<name>A0A5C6M3Q3_9PLAN</name>
<evidence type="ECO:0000313" key="4">
    <source>
        <dbReference type="Proteomes" id="UP000321083"/>
    </source>
</evidence>
<gene>
    <name evidence="3" type="ORF">E3A20_16430</name>
</gene>
<proteinExistence type="predicted"/>
<sequence length="235" mass="26651">MQRLKLFSVLCLAALNFQGCASYTEETRDIRQLYRGDQFQTALEKLDASTIKNEDKNRLLYRLEKAMILDRMGDFKKSRNLLIEADKIADELYTVSISRTAASFVMNDGAMDYSGEDYEKVAIHTQLALSFIGTNELESARVQAKKINNKLHEINQQYEKNKNRYSEDAFARFLSGLIFEARGELDDAIIDYGRALELYSSEYARFVVGGVPAALVSSYAQVLSKTWAHRQVGGP</sequence>
<reference evidence="3 4" key="2">
    <citation type="submission" date="2019-08" db="EMBL/GenBank/DDBJ databases">
        <authorList>
            <person name="Henke P."/>
        </authorList>
    </citation>
    <scope>NUCLEOTIDE SEQUENCE [LARGE SCALE GENOMIC DNA]</scope>
    <source>
        <strain evidence="3">Phe10_nw2017</strain>
    </source>
</reference>
<keyword evidence="1" id="KW-0175">Coiled coil</keyword>
<evidence type="ECO:0000256" key="2">
    <source>
        <dbReference type="SAM" id="SignalP"/>
    </source>
</evidence>
<feature type="signal peptide" evidence="2">
    <location>
        <begin position="1"/>
        <end position="21"/>
    </location>
</feature>
<evidence type="ECO:0000313" key="3">
    <source>
        <dbReference type="EMBL" id="TWW09228.1"/>
    </source>
</evidence>
<feature type="coiled-coil region" evidence="1">
    <location>
        <begin position="137"/>
        <end position="168"/>
    </location>
</feature>
<dbReference type="AlphaFoldDB" id="A0A5C6M3Q3"/>
<keyword evidence="4" id="KW-1185">Reference proteome</keyword>
<dbReference type="InterPro" id="IPR011990">
    <property type="entry name" value="TPR-like_helical_dom_sf"/>
</dbReference>
<dbReference type="SUPFAM" id="SSF48452">
    <property type="entry name" value="TPR-like"/>
    <property type="match status" value="1"/>
</dbReference>
<organism evidence="3 4">
    <name type="scientific">Planctomyces bekefii</name>
    <dbReference type="NCBI Taxonomy" id="1653850"/>
    <lineage>
        <taxon>Bacteria</taxon>
        <taxon>Pseudomonadati</taxon>
        <taxon>Planctomycetota</taxon>
        <taxon>Planctomycetia</taxon>
        <taxon>Planctomycetales</taxon>
        <taxon>Planctomycetaceae</taxon>
        <taxon>Planctomyces</taxon>
    </lineage>
</organism>
<comment type="caution">
    <text evidence="3">The sequence shown here is derived from an EMBL/GenBank/DDBJ whole genome shotgun (WGS) entry which is preliminary data.</text>
</comment>
<keyword evidence="2" id="KW-0732">Signal</keyword>
<dbReference type="Proteomes" id="UP000321083">
    <property type="component" value="Unassembled WGS sequence"/>
</dbReference>
<dbReference type="EMBL" id="SRHE01000341">
    <property type="protein sequence ID" value="TWW09228.1"/>
    <property type="molecule type" value="Genomic_DNA"/>
</dbReference>